<protein>
    <submittedName>
        <fullName evidence="2">Uncharacterized protein</fullName>
    </submittedName>
</protein>
<proteinExistence type="predicted"/>
<evidence type="ECO:0000313" key="1">
    <source>
        <dbReference type="Proteomes" id="UP000887574"/>
    </source>
</evidence>
<keyword evidence="1" id="KW-1185">Reference proteome</keyword>
<accession>A0A915DN57</accession>
<organism evidence="1 2">
    <name type="scientific">Ditylenchus dipsaci</name>
    <dbReference type="NCBI Taxonomy" id="166011"/>
    <lineage>
        <taxon>Eukaryota</taxon>
        <taxon>Metazoa</taxon>
        <taxon>Ecdysozoa</taxon>
        <taxon>Nematoda</taxon>
        <taxon>Chromadorea</taxon>
        <taxon>Rhabditida</taxon>
        <taxon>Tylenchina</taxon>
        <taxon>Tylenchomorpha</taxon>
        <taxon>Sphaerularioidea</taxon>
        <taxon>Anguinidae</taxon>
        <taxon>Anguininae</taxon>
        <taxon>Ditylenchus</taxon>
    </lineage>
</organism>
<reference evidence="2" key="1">
    <citation type="submission" date="2022-11" db="UniProtKB">
        <authorList>
            <consortium name="WormBaseParasite"/>
        </authorList>
    </citation>
    <scope>IDENTIFICATION</scope>
</reference>
<evidence type="ECO:0000313" key="2">
    <source>
        <dbReference type="WBParaSite" id="jg2113"/>
    </source>
</evidence>
<dbReference type="Proteomes" id="UP000887574">
    <property type="component" value="Unplaced"/>
</dbReference>
<sequence>MEIAAPVPKGMEAKQTIRILFGKSGNKVVSSKMKFLGDNWFIVAYKPVHNGGYSCSVWQLGVHNASPHATATRHTLKPHAAVTIVNRPLYWESNVNC</sequence>
<name>A0A915DN57_9BILA</name>
<dbReference type="WBParaSite" id="jg2113">
    <property type="protein sequence ID" value="jg2113"/>
    <property type="gene ID" value="jg2113"/>
</dbReference>
<dbReference type="AlphaFoldDB" id="A0A915DN57"/>